<dbReference type="Proteomes" id="UP000786811">
    <property type="component" value="Unassembled WGS sequence"/>
</dbReference>
<dbReference type="AlphaFoldDB" id="A0A8J2HGS2"/>
<reference evidence="2" key="1">
    <citation type="submission" date="2021-04" db="EMBL/GenBank/DDBJ databases">
        <authorList>
            <person name="Chebbi M.A.C M."/>
        </authorList>
    </citation>
    <scope>NUCLEOTIDE SEQUENCE</scope>
</reference>
<proteinExistence type="predicted"/>
<evidence type="ECO:0000256" key="1">
    <source>
        <dbReference type="SAM" id="MobiDB-lite"/>
    </source>
</evidence>
<accession>A0A8J2HGS2</accession>
<sequence length="751" mass="86101">MRKQLREQTQGARYKYMKSVEKSDENKHEKLSESEQTKTAEEFLQITNPELDNDTSNINNSSDHPNPSNSRESSSSENSTFDDDTSNINNSSDHLDPLNSSESSSSENSTFDDSSNEITPNNSSNNADSSISAESEDSRILDNIGDNNPNISNNDGAENINNADRLLIPLYRGSVMNVEQSNLMILSLLLKHNMTQSCISDVMEVVKFHCPSEDLQKNNLHTLNKYVSKAEPLKHYYCVNCLNNLMTEDEKCSCGHEEVAYFLQLSIFDQLQELFCRPGFFEQLQHRFHRQKTSNTSVEDIYDGTLYQKYWRNGFFASPCNISLTWYIDGVSPFKSSKYSLTPFYIRINELPYHKRILKENTILAGLLYEGKQLYIHDLNALRTVKAVLLTGTADLPAKAAVLNMMLFNGEYGCVDCENPGETLKLNTGGHTHIYKYQPNAPLRSLTSVLHYADESVALKKVINGVKGPCALSKVMPNFIVGNAIDLMHCIYEGNAKKLMHLWFDVEYSSSPFSFRQVFDVIKDKFKNIQVPRFVHRFNTIDNFATWKASEFKNWFFYYSVPILSDIMTLDDKVKSLGPLWSHSCFSLENLNGLMIKICMVQPMQIHKLLIHIGKIYCYILEYKDYLMVQCVILLKGKKTKIFDKFSTVGTYSKFDLDKDNVVTRSLNNGNIRGVYGLEYFRLLLNGTFFISKNYKETLKNNSSYVAFKYLNEKRFGLLHSFIKIIDKICDCQKSSNKKFIAELVNHYENE</sequence>
<protein>
    <submittedName>
        <fullName evidence="2">Uncharacterized protein</fullName>
    </submittedName>
</protein>
<dbReference type="PANTHER" id="PTHR46579">
    <property type="entry name" value="F5/8 TYPE C DOMAIN-CONTAINING PROTEIN-RELATED"/>
    <property type="match status" value="1"/>
</dbReference>
<feature type="compositionally biased region" description="Low complexity" evidence="1">
    <location>
        <begin position="99"/>
        <end position="133"/>
    </location>
</feature>
<keyword evidence="3" id="KW-1185">Reference proteome</keyword>
<organism evidence="2 3">
    <name type="scientific">Cotesia congregata</name>
    <name type="common">Parasitoid wasp</name>
    <name type="synonym">Apanteles congregatus</name>
    <dbReference type="NCBI Taxonomy" id="51543"/>
    <lineage>
        <taxon>Eukaryota</taxon>
        <taxon>Metazoa</taxon>
        <taxon>Ecdysozoa</taxon>
        <taxon>Arthropoda</taxon>
        <taxon>Hexapoda</taxon>
        <taxon>Insecta</taxon>
        <taxon>Pterygota</taxon>
        <taxon>Neoptera</taxon>
        <taxon>Endopterygota</taxon>
        <taxon>Hymenoptera</taxon>
        <taxon>Apocrita</taxon>
        <taxon>Ichneumonoidea</taxon>
        <taxon>Braconidae</taxon>
        <taxon>Microgastrinae</taxon>
        <taxon>Cotesia</taxon>
    </lineage>
</organism>
<feature type="region of interest" description="Disordered" evidence="1">
    <location>
        <begin position="1"/>
        <end position="159"/>
    </location>
</feature>
<comment type="caution">
    <text evidence="2">The sequence shown here is derived from an EMBL/GenBank/DDBJ whole genome shotgun (WGS) entry which is preliminary data.</text>
</comment>
<dbReference type="EMBL" id="CAJNRD030001122">
    <property type="protein sequence ID" value="CAG5100642.1"/>
    <property type="molecule type" value="Genomic_DNA"/>
</dbReference>
<feature type="compositionally biased region" description="Low complexity" evidence="1">
    <location>
        <begin position="54"/>
        <end position="79"/>
    </location>
</feature>
<name>A0A8J2HGS2_COTCN</name>
<feature type="compositionally biased region" description="Basic and acidic residues" evidence="1">
    <location>
        <begin position="18"/>
        <end position="41"/>
    </location>
</feature>
<gene>
    <name evidence="2" type="ORF">HICCMSTLAB_LOCUS9715</name>
</gene>
<evidence type="ECO:0000313" key="3">
    <source>
        <dbReference type="Proteomes" id="UP000786811"/>
    </source>
</evidence>
<feature type="compositionally biased region" description="Low complexity" evidence="1">
    <location>
        <begin position="142"/>
        <end position="156"/>
    </location>
</feature>
<dbReference type="OrthoDB" id="8184047at2759"/>
<evidence type="ECO:0000313" key="2">
    <source>
        <dbReference type="EMBL" id="CAG5100642.1"/>
    </source>
</evidence>
<dbReference type="PANTHER" id="PTHR46579:SF1">
    <property type="entry name" value="F5_8 TYPE C DOMAIN-CONTAINING PROTEIN"/>
    <property type="match status" value="1"/>
</dbReference>